<feature type="transmembrane region" description="Helical" evidence="1">
    <location>
        <begin position="137"/>
        <end position="156"/>
    </location>
</feature>
<reference evidence="3" key="1">
    <citation type="submission" date="2016-06" db="EMBL/GenBank/DDBJ databases">
        <authorList>
            <person name="Varghese N."/>
            <person name="Submissions Spin"/>
        </authorList>
    </citation>
    <scope>NUCLEOTIDE SEQUENCE [LARGE SCALE GENOMIC DNA]</scope>
    <source>
        <strain evidence="3">DSM 45647</strain>
    </source>
</reference>
<feature type="transmembrane region" description="Helical" evidence="1">
    <location>
        <begin position="111"/>
        <end position="131"/>
    </location>
</feature>
<organism evidence="2 3">
    <name type="scientific">Micromonospora humi</name>
    <dbReference type="NCBI Taxonomy" id="745366"/>
    <lineage>
        <taxon>Bacteria</taxon>
        <taxon>Bacillati</taxon>
        <taxon>Actinomycetota</taxon>
        <taxon>Actinomycetes</taxon>
        <taxon>Micromonosporales</taxon>
        <taxon>Micromonosporaceae</taxon>
        <taxon>Micromonospora</taxon>
    </lineage>
</organism>
<evidence type="ECO:0000313" key="3">
    <source>
        <dbReference type="Proteomes" id="UP000199360"/>
    </source>
</evidence>
<evidence type="ECO:0000313" key="2">
    <source>
        <dbReference type="EMBL" id="SCG75490.1"/>
    </source>
</evidence>
<keyword evidence="3" id="KW-1185">Reference proteome</keyword>
<feature type="transmembrane region" description="Helical" evidence="1">
    <location>
        <begin position="37"/>
        <end position="59"/>
    </location>
</feature>
<name>A0A1C5JY46_9ACTN</name>
<proteinExistence type="predicted"/>
<sequence length="178" mass="19043">MLGVGLVSGVLGLLLARTLLGAGWSSWWEGDAPESAQIAGAVLVVLGLVVEVGAIVWAVRSGRYRSNRESPMWAMPMRRRSRLVKQVRRGDVGPDADLATLTLVARQMVDGGWAAVPVAGLVLVNLGQALIRVTSPAFVATFGLIAVTFALVGWQVHHNARRAAEFLRHHPAESPALR</sequence>
<protein>
    <submittedName>
        <fullName evidence="2">Uncharacterized protein</fullName>
    </submittedName>
</protein>
<accession>A0A1C5JY46</accession>
<keyword evidence="1" id="KW-0812">Transmembrane</keyword>
<keyword evidence="1" id="KW-0472">Membrane</keyword>
<gene>
    <name evidence="2" type="ORF">GA0070213_115125</name>
</gene>
<evidence type="ECO:0000256" key="1">
    <source>
        <dbReference type="SAM" id="Phobius"/>
    </source>
</evidence>
<dbReference type="AlphaFoldDB" id="A0A1C5JY46"/>
<dbReference type="Proteomes" id="UP000199360">
    <property type="component" value="Unassembled WGS sequence"/>
</dbReference>
<keyword evidence="1" id="KW-1133">Transmembrane helix</keyword>
<dbReference type="EMBL" id="FMDM01000015">
    <property type="protein sequence ID" value="SCG75490.1"/>
    <property type="molecule type" value="Genomic_DNA"/>
</dbReference>